<sequence length="186" mass="19586">SGTAAAGGQLLFQIVPDQSEARFKLTEELRGVPTNVVGATDQVAGQIEINPKDLSATKLGTIQINARTLATDSSQRNRAINNFILNTGSFEFITFKPTGVSGLSGSAALGQTYSFEITGDLTIKDVTKSVVFKATATPETEQKLSGTASTVINRDDYGLTIPNVPFVANVSQDVTLELDFVAAPSS</sequence>
<keyword evidence="4" id="KW-1185">Reference proteome</keyword>
<evidence type="ECO:0000313" key="4">
    <source>
        <dbReference type="Proteomes" id="UP000050509"/>
    </source>
</evidence>
<dbReference type="Pfam" id="PF04264">
    <property type="entry name" value="YceI"/>
    <property type="match status" value="1"/>
</dbReference>
<dbReference type="AlphaFoldDB" id="A0A0P9CWS5"/>
<name>A0A0P9CWS5_9CHLR</name>
<feature type="domain" description="Lipid/polyisoprenoid-binding YceI-like" evidence="2">
    <location>
        <begin position="11"/>
        <end position="183"/>
    </location>
</feature>
<dbReference type="Gene3D" id="2.40.128.110">
    <property type="entry name" value="Lipid/polyisoprenoid-binding, YceI-like"/>
    <property type="match status" value="1"/>
</dbReference>
<evidence type="ECO:0000256" key="1">
    <source>
        <dbReference type="ARBA" id="ARBA00008812"/>
    </source>
</evidence>
<protein>
    <submittedName>
        <fullName evidence="3">Polyisoprenoid-binding protein</fullName>
    </submittedName>
</protein>
<evidence type="ECO:0000313" key="3">
    <source>
        <dbReference type="EMBL" id="KPV50625.1"/>
    </source>
</evidence>
<organism evidence="3 4">
    <name type="scientific">Kouleothrix aurantiaca</name>
    <dbReference type="NCBI Taxonomy" id="186479"/>
    <lineage>
        <taxon>Bacteria</taxon>
        <taxon>Bacillati</taxon>
        <taxon>Chloroflexota</taxon>
        <taxon>Chloroflexia</taxon>
        <taxon>Chloroflexales</taxon>
        <taxon>Roseiflexineae</taxon>
        <taxon>Roseiflexaceae</taxon>
        <taxon>Kouleothrix</taxon>
    </lineage>
</organism>
<proteinExistence type="inferred from homology"/>
<evidence type="ECO:0000259" key="2">
    <source>
        <dbReference type="SMART" id="SM00867"/>
    </source>
</evidence>
<dbReference type="Proteomes" id="UP000050509">
    <property type="component" value="Unassembled WGS sequence"/>
</dbReference>
<comment type="caution">
    <text evidence="3">The sequence shown here is derived from an EMBL/GenBank/DDBJ whole genome shotgun (WGS) entry which is preliminary data.</text>
</comment>
<comment type="similarity">
    <text evidence="1">Belongs to the UPF0312 family.</text>
</comment>
<dbReference type="PANTHER" id="PTHR34406">
    <property type="entry name" value="PROTEIN YCEI"/>
    <property type="match status" value="1"/>
</dbReference>
<accession>A0A0P9CWS5</accession>
<dbReference type="EMBL" id="LJCR01001295">
    <property type="protein sequence ID" value="KPV50625.1"/>
    <property type="molecule type" value="Genomic_DNA"/>
</dbReference>
<dbReference type="SUPFAM" id="SSF101874">
    <property type="entry name" value="YceI-like"/>
    <property type="match status" value="1"/>
</dbReference>
<dbReference type="SMART" id="SM00867">
    <property type="entry name" value="YceI"/>
    <property type="match status" value="1"/>
</dbReference>
<feature type="non-terminal residue" evidence="3">
    <location>
        <position position="1"/>
    </location>
</feature>
<reference evidence="3 4" key="1">
    <citation type="submission" date="2015-09" db="EMBL/GenBank/DDBJ databases">
        <title>Draft genome sequence of Kouleothrix aurantiaca JCM 19913.</title>
        <authorList>
            <person name="Hemp J."/>
        </authorList>
    </citation>
    <scope>NUCLEOTIDE SEQUENCE [LARGE SCALE GENOMIC DNA]</scope>
    <source>
        <strain evidence="3 4">COM-B</strain>
    </source>
</reference>
<dbReference type="InterPro" id="IPR007372">
    <property type="entry name" value="Lipid/polyisoprenoid-bd_YceI"/>
</dbReference>
<dbReference type="PANTHER" id="PTHR34406:SF1">
    <property type="entry name" value="PROTEIN YCEI"/>
    <property type="match status" value="1"/>
</dbReference>
<gene>
    <name evidence="3" type="ORF">SE17_25840</name>
</gene>
<dbReference type="InterPro" id="IPR036761">
    <property type="entry name" value="TTHA0802/YceI-like_sf"/>
</dbReference>